<keyword evidence="2" id="KW-1185">Reference proteome</keyword>
<dbReference type="PANTHER" id="PTHR37489:SF1">
    <property type="entry name" value="DUF3500 DOMAIN-CONTAINING PROTEIN"/>
    <property type="match status" value="1"/>
</dbReference>
<dbReference type="Pfam" id="PF12006">
    <property type="entry name" value="DUF3500"/>
    <property type="match status" value="1"/>
</dbReference>
<comment type="caution">
    <text evidence="1">The sequence shown here is derived from an EMBL/GenBank/DDBJ whole genome shotgun (WGS) entry which is preliminary data.</text>
</comment>
<name>A0A7W9W7R5_ARMRO</name>
<protein>
    <recommendedName>
        <fullName evidence="3">DUF3500 domain-containing protein</fullName>
    </recommendedName>
</protein>
<evidence type="ECO:0000313" key="2">
    <source>
        <dbReference type="Proteomes" id="UP000520814"/>
    </source>
</evidence>
<dbReference type="InterPro" id="IPR021889">
    <property type="entry name" value="DUF3500"/>
</dbReference>
<proteinExistence type="predicted"/>
<evidence type="ECO:0008006" key="3">
    <source>
        <dbReference type="Google" id="ProtNLM"/>
    </source>
</evidence>
<dbReference type="Proteomes" id="UP000520814">
    <property type="component" value="Unassembled WGS sequence"/>
</dbReference>
<gene>
    <name evidence="1" type="ORF">HNQ39_003306</name>
</gene>
<dbReference type="PANTHER" id="PTHR37489">
    <property type="entry name" value="DUF3500 DOMAIN-CONTAINING PROTEIN"/>
    <property type="match status" value="1"/>
</dbReference>
<reference evidence="1 2" key="1">
    <citation type="submission" date="2020-08" db="EMBL/GenBank/DDBJ databases">
        <title>Genomic Encyclopedia of Type Strains, Phase IV (KMG-IV): sequencing the most valuable type-strain genomes for metagenomic binning, comparative biology and taxonomic classification.</title>
        <authorList>
            <person name="Goeker M."/>
        </authorList>
    </citation>
    <scope>NUCLEOTIDE SEQUENCE [LARGE SCALE GENOMIC DNA]</scope>
    <source>
        <strain evidence="1 2">DSM 23562</strain>
    </source>
</reference>
<organism evidence="1 2">
    <name type="scientific">Armatimonas rosea</name>
    <dbReference type="NCBI Taxonomy" id="685828"/>
    <lineage>
        <taxon>Bacteria</taxon>
        <taxon>Bacillati</taxon>
        <taxon>Armatimonadota</taxon>
        <taxon>Armatimonadia</taxon>
        <taxon>Armatimonadales</taxon>
        <taxon>Armatimonadaceae</taxon>
        <taxon>Armatimonas</taxon>
    </lineage>
</organism>
<dbReference type="RefSeq" id="WP_184198565.1">
    <property type="nucleotide sequence ID" value="NZ_JACHGW010000003.1"/>
</dbReference>
<sequence>MKKTALTLPLALVLGMGLCGLGVYARSLQAPKTPTLIADPTTKSVVAAADALLATLTPEQRKAVSFAFTDSQQRVRWSNLPTGIVQRAGLRMGDLNETQQKAVHALLQAILSKQGYQKVVDIVNGDEVLRQTDGGGRLIFGKAEYYLSFLGKPSATSPWMFQFGGHHLAVNATVVGKDITLAPSLPAAQPAKYTLGGKTIQPLGRELSKGFALIQALTPEQQKTAIRAPYFIDLVLGPGQDGKTLAPEGIPGSALTEPQKKLLLDLMAEWIGNVNDNDAAPKLAAAKANLDKTYFAWGGPTTTGSAAYYRVTGPTIVLEYSPQRMGGDGTGHTHCIYREPGNDYGAALTK</sequence>
<dbReference type="AlphaFoldDB" id="A0A7W9W7R5"/>
<evidence type="ECO:0000313" key="1">
    <source>
        <dbReference type="EMBL" id="MBB6051496.1"/>
    </source>
</evidence>
<dbReference type="EMBL" id="JACHGW010000003">
    <property type="protein sequence ID" value="MBB6051496.1"/>
    <property type="molecule type" value="Genomic_DNA"/>
</dbReference>
<accession>A0A7W9W7R5</accession>